<dbReference type="Proteomes" id="UP000221165">
    <property type="component" value="Unassembled WGS sequence"/>
</dbReference>
<feature type="non-terminal residue" evidence="2">
    <location>
        <position position="1"/>
    </location>
</feature>
<protein>
    <submittedName>
        <fullName evidence="2">Uncharacterized protein</fullName>
    </submittedName>
</protein>
<evidence type="ECO:0000313" key="3">
    <source>
        <dbReference type="Proteomes" id="UP000221165"/>
    </source>
</evidence>
<feature type="compositionally biased region" description="Basic residues" evidence="1">
    <location>
        <begin position="1"/>
        <end position="12"/>
    </location>
</feature>
<organism evidence="2 3">
    <name type="scientific">Cystoisospora suis</name>
    <dbReference type="NCBI Taxonomy" id="483139"/>
    <lineage>
        <taxon>Eukaryota</taxon>
        <taxon>Sar</taxon>
        <taxon>Alveolata</taxon>
        <taxon>Apicomplexa</taxon>
        <taxon>Conoidasida</taxon>
        <taxon>Coccidia</taxon>
        <taxon>Eucoccidiorida</taxon>
        <taxon>Eimeriorina</taxon>
        <taxon>Sarcocystidae</taxon>
        <taxon>Cystoisospora</taxon>
    </lineage>
</organism>
<dbReference type="RefSeq" id="XP_067921309.1">
    <property type="nucleotide sequence ID" value="XM_068066714.1"/>
</dbReference>
<feature type="region of interest" description="Disordered" evidence="1">
    <location>
        <begin position="1"/>
        <end position="22"/>
    </location>
</feature>
<gene>
    <name evidence="2" type="ORF">CSUI_006558</name>
</gene>
<comment type="caution">
    <text evidence="2">The sequence shown here is derived from an EMBL/GenBank/DDBJ whole genome shotgun (WGS) entry which is preliminary data.</text>
</comment>
<proteinExistence type="predicted"/>
<accession>A0A2C6JZV1</accession>
<evidence type="ECO:0000313" key="2">
    <source>
        <dbReference type="EMBL" id="PHJ19611.1"/>
    </source>
</evidence>
<name>A0A2C6JZV1_9APIC</name>
<dbReference type="GeneID" id="94429925"/>
<reference evidence="2 3" key="1">
    <citation type="journal article" date="2017" name="Int. J. Parasitol.">
        <title>The genome of the protozoan parasite Cystoisospora suis and a reverse vaccinology approach to identify vaccine candidates.</title>
        <authorList>
            <person name="Palmieri N."/>
            <person name="Shrestha A."/>
            <person name="Ruttkowski B."/>
            <person name="Beck T."/>
            <person name="Vogl C."/>
            <person name="Tomley F."/>
            <person name="Blake D.P."/>
            <person name="Joachim A."/>
        </authorList>
    </citation>
    <scope>NUCLEOTIDE SEQUENCE [LARGE SCALE GENOMIC DNA]</scope>
    <source>
        <strain evidence="2 3">Wien I</strain>
    </source>
</reference>
<dbReference type="AlphaFoldDB" id="A0A2C6JZV1"/>
<evidence type="ECO:0000256" key="1">
    <source>
        <dbReference type="SAM" id="MobiDB-lite"/>
    </source>
</evidence>
<dbReference type="EMBL" id="MIGC01003328">
    <property type="protein sequence ID" value="PHJ19611.1"/>
    <property type="molecule type" value="Genomic_DNA"/>
</dbReference>
<dbReference type="VEuPathDB" id="ToxoDB:CSUI_006558"/>
<keyword evidence="3" id="KW-1185">Reference proteome</keyword>
<sequence length="54" mass="5870">GSTTSRRQRPAKSSKASGMGGSRSWCMRFFVTNGLEGNQLMMITTTSKARQVSV</sequence>